<dbReference type="Proteomes" id="UP000321085">
    <property type="component" value="Unassembled WGS sequence"/>
</dbReference>
<dbReference type="SUPFAM" id="SSF88946">
    <property type="entry name" value="Sigma2 domain of RNA polymerase sigma factors"/>
    <property type="match status" value="1"/>
</dbReference>
<dbReference type="GO" id="GO:0016987">
    <property type="term" value="F:sigma factor activity"/>
    <property type="evidence" value="ECO:0007669"/>
    <property type="project" value="TreeGrafter"/>
</dbReference>
<accession>A0A512BM20</accession>
<comment type="caution">
    <text evidence="1">The sequence shown here is derived from an EMBL/GenBank/DDBJ whole genome shotgun (WGS) entry which is preliminary data.</text>
</comment>
<evidence type="ECO:0000313" key="2">
    <source>
        <dbReference type="Proteomes" id="UP000321085"/>
    </source>
</evidence>
<proteinExistence type="predicted"/>
<dbReference type="InterPro" id="IPR052704">
    <property type="entry name" value="ECF_Sigma-70_Domain"/>
</dbReference>
<reference evidence="1 2" key="1">
    <citation type="submission" date="2019-07" db="EMBL/GenBank/DDBJ databases">
        <title>Whole genome shotgun sequence of Microvirga aerophila NBRC 106136.</title>
        <authorList>
            <person name="Hosoyama A."/>
            <person name="Uohara A."/>
            <person name="Ohji S."/>
            <person name="Ichikawa N."/>
        </authorList>
    </citation>
    <scope>NUCLEOTIDE SEQUENCE [LARGE SCALE GENOMIC DNA]</scope>
    <source>
        <strain evidence="1 2">NBRC 106136</strain>
    </source>
</reference>
<sequence>MGKAMTSRKGATGQFDRLRPQLTRLAYQIVGSLKEAESVVHEVSRRWQRLKSVEIQAPAAYLHRLVVTLCLETLKSRPKQGVAPKLSNSINGSYDGGLGLDELTLSFMLALEQRSALERTTFLLHDVFGVPVEEVAATIHRDPAEVHELASRARRQVRRAHSHDQAGREDGDRIARAFFAASTAGDLESLRSMLAFDVTMTMDVGGEPLSSPGLMAGLDRVVSLLGEFYRQSADHPSIFIRPIWFEGRPGYLSVERDDILQATMLEILDGPITAIYMTENTDEFANNVKMTWEDECSNTLH</sequence>
<dbReference type="Gene3D" id="1.10.1740.10">
    <property type="match status" value="1"/>
</dbReference>
<dbReference type="InterPro" id="IPR013324">
    <property type="entry name" value="RNA_pol_sigma_r3/r4-like"/>
</dbReference>
<protein>
    <submittedName>
        <fullName evidence="1">RNA polymerase sigma factor SigJ</fullName>
    </submittedName>
</protein>
<dbReference type="EMBL" id="BJYU01000004">
    <property type="protein sequence ID" value="GEO12955.1"/>
    <property type="molecule type" value="Genomic_DNA"/>
</dbReference>
<dbReference type="PANTHER" id="PTHR30173">
    <property type="entry name" value="SIGMA 19 FACTOR"/>
    <property type="match status" value="1"/>
</dbReference>
<gene>
    <name evidence="1" type="ORF">MAE02_06510</name>
</gene>
<dbReference type="OrthoDB" id="9794372at2"/>
<evidence type="ECO:0000313" key="1">
    <source>
        <dbReference type="EMBL" id="GEO12955.1"/>
    </source>
</evidence>
<dbReference type="InterPro" id="IPR032710">
    <property type="entry name" value="NTF2-like_dom_sf"/>
</dbReference>
<dbReference type="SUPFAM" id="SSF88659">
    <property type="entry name" value="Sigma3 and sigma4 domains of RNA polymerase sigma factors"/>
    <property type="match status" value="1"/>
</dbReference>
<dbReference type="SUPFAM" id="SSF54427">
    <property type="entry name" value="NTF2-like"/>
    <property type="match status" value="1"/>
</dbReference>
<dbReference type="PANTHER" id="PTHR30173:SF36">
    <property type="entry name" value="ECF RNA POLYMERASE SIGMA FACTOR SIGJ"/>
    <property type="match status" value="1"/>
</dbReference>
<keyword evidence="2" id="KW-1185">Reference proteome</keyword>
<dbReference type="InterPro" id="IPR013325">
    <property type="entry name" value="RNA_pol_sigma_r2"/>
</dbReference>
<organism evidence="1 2">
    <name type="scientific">Microvirga aerophila</name>
    <dbReference type="NCBI Taxonomy" id="670291"/>
    <lineage>
        <taxon>Bacteria</taxon>
        <taxon>Pseudomonadati</taxon>
        <taxon>Pseudomonadota</taxon>
        <taxon>Alphaproteobacteria</taxon>
        <taxon>Hyphomicrobiales</taxon>
        <taxon>Methylobacteriaceae</taxon>
        <taxon>Microvirga</taxon>
    </lineage>
</organism>
<dbReference type="GO" id="GO:0006352">
    <property type="term" value="P:DNA-templated transcription initiation"/>
    <property type="evidence" value="ECO:0007669"/>
    <property type="project" value="InterPro"/>
</dbReference>
<dbReference type="AlphaFoldDB" id="A0A512BM20"/>
<dbReference type="Gene3D" id="3.10.450.50">
    <property type="match status" value="1"/>
</dbReference>
<name>A0A512BM20_9HYPH</name>